<dbReference type="VEuPathDB" id="VectorBase:GPPI001846"/>
<sequence length="231" mass="26975">MNFSEKLSSQHNSIFVLQLIPFRKQRSEKLPGEEMKRRPAVSCFRGLRDIVYKSSCQSVIRNSDRTRSYAKQKQAIILRKPRRSHLSPPPNGTNYCPCSLCNIKHIIKNLYISSSHPIEHKEEAKLRIFKVELARLASFKPDLAYLFIEDICLHSNYGALRLKTPCENVYSLRTMKPIPCFRSLWTQKIYSPTIKGYYMTENGFVKTILLRNILQVAWPIFCSISIKYMHQ</sequence>
<reference evidence="2" key="1">
    <citation type="submission" date="2015-01" db="EMBL/GenBank/DDBJ databases">
        <authorList>
            <person name="Aksoy S."/>
            <person name="Warren W."/>
            <person name="Wilson R.K."/>
        </authorList>
    </citation>
    <scope>NUCLEOTIDE SEQUENCE [LARGE SCALE GENOMIC DNA]</scope>
    <source>
        <strain evidence="2">IAEA</strain>
    </source>
</reference>
<evidence type="ECO:0000313" key="2">
    <source>
        <dbReference type="Proteomes" id="UP000092460"/>
    </source>
</evidence>
<dbReference type="EnsemblMetazoa" id="GPPI001846-RA">
    <property type="protein sequence ID" value="GPPI001846-PA"/>
    <property type="gene ID" value="GPPI001846"/>
</dbReference>
<dbReference type="Proteomes" id="UP000092460">
    <property type="component" value="Unassembled WGS sequence"/>
</dbReference>
<accession>A0A1B0AMI5</accession>
<dbReference type="AlphaFoldDB" id="A0A1B0AMI5"/>
<keyword evidence="2" id="KW-1185">Reference proteome</keyword>
<protein>
    <submittedName>
        <fullName evidence="1">Uncharacterized protein</fullName>
    </submittedName>
</protein>
<proteinExistence type="predicted"/>
<dbReference type="EMBL" id="JXJN01000456">
    <property type="status" value="NOT_ANNOTATED_CDS"/>
    <property type="molecule type" value="Genomic_DNA"/>
</dbReference>
<name>A0A1B0AMI5_9MUSC</name>
<evidence type="ECO:0000313" key="1">
    <source>
        <dbReference type="EnsemblMetazoa" id="GPPI001846-PA"/>
    </source>
</evidence>
<organism evidence="1 2">
    <name type="scientific">Glossina palpalis gambiensis</name>
    <dbReference type="NCBI Taxonomy" id="67801"/>
    <lineage>
        <taxon>Eukaryota</taxon>
        <taxon>Metazoa</taxon>
        <taxon>Ecdysozoa</taxon>
        <taxon>Arthropoda</taxon>
        <taxon>Hexapoda</taxon>
        <taxon>Insecta</taxon>
        <taxon>Pterygota</taxon>
        <taxon>Neoptera</taxon>
        <taxon>Endopterygota</taxon>
        <taxon>Diptera</taxon>
        <taxon>Brachycera</taxon>
        <taxon>Muscomorpha</taxon>
        <taxon>Hippoboscoidea</taxon>
        <taxon>Glossinidae</taxon>
        <taxon>Glossina</taxon>
    </lineage>
</organism>
<reference evidence="1" key="2">
    <citation type="submission" date="2020-05" db="UniProtKB">
        <authorList>
            <consortium name="EnsemblMetazoa"/>
        </authorList>
    </citation>
    <scope>IDENTIFICATION</scope>
    <source>
        <strain evidence="1">IAEA</strain>
    </source>
</reference>